<protein>
    <submittedName>
        <fullName evidence="6">GNAT family N-acetyltransferase</fullName>
    </submittedName>
</protein>
<name>A0ABU2NNP0_9ACTN</name>
<comment type="caution">
    <text evidence="6">The sequence shown here is derived from an EMBL/GenBank/DDBJ whole genome shotgun (WGS) entry which is preliminary data.</text>
</comment>
<reference evidence="7" key="1">
    <citation type="submission" date="2023-07" db="EMBL/GenBank/DDBJ databases">
        <title>30 novel species of actinomycetes from the DSMZ collection.</title>
        <authorList>
            <person name="Nouioui I."/>
        </authorList>
    </citation>
    <scope>NUCLEOTIDE SEQUENCE [LARGE SCALE GENOMIC DNA]</scope>
    <source>
        <strain evidence="7">DSM 42041</strain>
    </source>
</reference>
<dbReference type="Gene3D" id="3.30.1050.10">
    <property type="entry name" value="SCP2 sterol-binding domain"/>
    <property type="match status" value="1"/>
</dbReference>
<dbReference type="CDD" id="cd04301">
    <property type="entry name" value="NAT_SF"/>
    <property type="match status" value="1"/>
</dbReference>
<dbReference type="PANTHER" id="PTHR37817:SF1">
    <property type="entry name" value="N-ACETYLTRANSFERASE EIS"/>
    <property type="match status" value="1"/>
</dbReference>
<keyword evidence="7" id="KW-1185">Reference proteome</keyword>
<dbReference type="Pfam" id="PF17668">
    <property type="entry name" value="Acetyltransf_17"/>
    <property type="match status" value="1"/>
</dbReference>
<evidence type="ECO:0000256" key="2">
    <source>
        <dbReference type="ARBA" id="ARBA00022679"/>
    </source>
</evidence>
<evidence type="ECO:0000256" key="4">
    <source>
        <dbReference type="HAMAP-Rule" id="MF_01812"/>
    </source>
</evidence>
<comment type="similarity">
    <text evidence="1 4">Belongs to the acetyltransferase Eis family.</text>
</comment>
<dbReference type="InterPro" id="IPR051554">
    <property type="entry name" value="Acetyltransferase_Eis"/>
</dbReference>
<dbReference type="Pfam" id="PF13530">
    <property type="entry name" value="SCP2_2"/>
    <property type="match status" value="1"/>
</dbReference>
<dbReference type="RefSeq" id="WP_311672449.1">
    <property type="nucleotide sequence ID" value="NZ_JAVREQ010000004.1"/>
</dbReference>
<feature type="binding site" evidence="4">
    <location>
        <begin position="83"/>
        <end position="85"/>
    </location>
    <ligand>
        <name>acetyl-CoA</name>
        <dbReference type="ChEBI" id="CHEBI:57288"/>
    </ligand>
</feature>
<feature type="binding site" evidence="4">
    <location>
        <begin position="91"/>
        <end position="96"/>
    </location>
    <ligand>
        <name>acetyl-CoA</name>
        <dbReference type="ChEBI" id="CHEBI:57288"/>
    </ligand>
</feature>
<dbReference type="PANTHER" id="PTHR37817">
    <property type="entry name" value="N-ACETYLTRANSFERASE EIS"/>
    <property type="match status" value="1"/>
</dbReference>
<keyword evidence="2 4" id="KW-0808">Transferase</keyword>
<dbReference type="Proteomes" id="UP001183414">
    <property type="component" value="Unassembled WGS sequence"/>
</dbReference>
<evidence type="ECO:0000256" key="1">
    <source>
        <dbReference type="ARBA" id="ARBA00009213"/>
    </source>
</evidence>
<gene>
    <name evidence="6" type="ORF">RM572_07300</name>
</gene>
<keyword evidence="3 4" id="KW-0012">Acyltransferase</keyword>
<comment type="caution">
    <text evidence="4">Lacks conserved residue(s) required for the propagation of feature annotation.</text>
</comment>
<dbReference type="PROSITE" id="PS51186">
    <property type="entry name" value="GNAT"/>
    <property type="match status" value="1"/>
</dbReference>
<accession>A0ABU2NNP0</accession>
<evidence type="ECO:0000313" key="6">
    <source>
        <dbReference type="EMBL" id="MDT0378584.1"/>
    </source>
</evidence>
<evidence type="ECO:0000259" key="5">
    <source>
        <dbReference type="PROSITE" id="PS51186"/>
    </source>
</evidence>
<dbReference type="NCBIfam" id="NF002367">
    <property type="entry name" value="PRK01346.1-4"/>
    <property type="match status" value="1"/>
</dbReference>
<evidence type="ECO:0000256" key="3">
    <source>
        <dbReference type="ARBA" id="ARBA00023315"/>
    </source>
</evidence>
<proteinExistence type="inferred from homology"/>
<dbReference type="InterPro" id="IPR000182">
    <property type="entry name" value="GNAT_dom"/>
</dbReference>
<evidence type="ECO:0000313" key="7">
    <source>
        <dbReference type="Proteomes" id="UP001183414"/>
    </source>
</evidence>
<dbReference type="InterPro" id="IPR036527">
    <property type="entry name" value="SCP2_sterol-bd_dom_sf"/>
</dbReference>
<dbReference type="SUPFAM" id="SSF55729">
    <property type="entry name" value="Acyl-CoA N-acyltransferases (Nat)"/>
    <property type="match status" value="1"/>
</dbReference>
<comment type="subunit">
    <text evidence="4">Homohexamer; trimer of dimers.</text>
</comment>
<dbReference type="EMBL" id="JAVREQ010000004">
    <property type="protein sequence ID" value="MDT0378584.1"/>
    <property type="molecule type" value="Genomic_DNA"/>
</dbReference>
<sequence>MTPEIRTLTADDLPAWFRAVHVGFLNGKELTDEEIAVRGGGVGVDRTQGAFDGGRCVGTFRTMPQQLTVPGGAALPSCAVTNVTVSPTHRRRGLLTRMMGEAMAAAKERGDAVASLIAAEYPIYGHHGFGPAAWTTEFTVDVPRTGLNRRYAGPPPGEGRVDLVEPEAFRRVAPEFHERFRAQSHRQGVIDRNDRWWRMTTGALRWPDDEWEPPFCAVFRDAEGVVQGTVTYTARHDTWHNKLPHCTLSVGKLEAATPQAERALWHFLLSVDWVTTLRSGYRAPDDVLPLLLPDPRAARIDAHADFLWLRPLDVPRMLEARTYAVPGTLVLDLHDETGLAGGRFRLETGPEGAACTRTEDGADLSMDIAALGTLYLGDETATRLTALGRVAEHTPGAAATADALFRTARRPWCPDVF</sequence>
<feature type="active site" description="Proton acceptor; via carboxylate" evidence="4">
    <location>
        <position position="417"/>
    </location>
</feature>
<dbReference type="SUPFAM" id="SSF55718">
    <property type="entry name" value="SCP-like"/>
    <property type="match status" value="1"/>
</dbReference>
<dbReference type="InterPro" id="IPR041380">
    <property type="entry name" value="Acetyltransf_17"/>
</dbReference>
<dbReference type="InterPro" id="IPR025559">
    <property type="entry name" value="Eis_dom"/>
</dbReference>
<feature type="domain" description="N-acetyltransferase" evidence="5">
    <location>
        <begin position="3"/>
        <end position="153"/>
    </location>
</feature>
<dbReference type="HAMAP" id="MF_01812">
    <property type="entry name" value="Eis"/>
    <property type="match status" value="1"/>
</dbReference>
<organism evidence="6 7">
    <name type="scientific">Streptomyces hazeniae</name>
    <dbReference type="NCBI Taxonomy" id="3075538"/>
    <lineage>
        <taxon>Bacteria</taxon>
        <taxon>Bacillati</taxon>
        <taxon>Actinomycetota</taxon>
        <taxon>Actinomycetes</taxon>
        <taxon>Kitasatosporales</taxon>
        <taxon>Streptomycetaceae</taxon>
        <taxon>Streptomyces</taxon>
    </lineage>
</organism>
<dbReference type="InterPro" id="IPR016181">
    <property type="entry name" value="Acyl_CoA_acyltransferase"/>
</dbReference>
<feature type="active site" description="Proton donor" evidence="4">
    <location>
        <position position="124"/>
    </location>
</feature>
<dbReference type="Pfam" id="PF13527">
    <property type="entry name" value="Acetyltransf_9"/>
    <property type="match status" value="1"/>
</dbReference>
<dbReference type="Gene3D" id="3.40.630.30">
    <property type="match status" value="2"/>
</dbReference>
<dbReference type="InterPro" id="IPR022902">
    <property type="entry name" value="NAcTrfase_Eis"/>
</dbReference>